<dbReference type="PANTHER" id="PTHR45663">
    <property type="entry name" value="GEO12009P1"/>
    <property type="match status" value="1"/>
</dbReference>
<sequence length="146" mass="16382">MDYIVYACPHCRALNKLPKKDSYKKAVCGKCGGNLLENKPISLDNYDEFQKITSSVTVPVIIDFWAEWCGPCQMFAPIFANTAKNYPLKAQFVKVDTDKNQQAAMQFGIRSIPTIVALKDGKEIDRVMGALPEPSFAMWADKIIEN</sequence>
<dbReference type="Gene3D" id="3.40.30.10">
    <property type="entry name" value="Glutaredoxin"/>
    <property type="match status" value="1"/>
</dbReference>
<reference evidence="8 9" key="1">
    <citation type="journal article" date="2017" name="Syst. Appl. Microbiol.">
        <title>Lebetimonas natsushimae sp. nov., a novel strictly anaerobic, moderately thermophilic chemoautotroph isolated from a deep-sea hydrothermal vent polychaete nest in the Mid-Okinawa Trough.</title>
        <authorList>
            <person name="Nagata R."/>
            <person name="Takaki Y."/>
            <person name="Tame A."/>
            <person name="Nunoura T."/>
            <person name="Muto H."/>
            <person name="Mino S."/>
            <person name="Sawayama S."/>
            <person name="Takai K."/>
            <person name="Nakagawa S."/>
        </authorList>
    </citation>
    <scope>NUCLEOTIDE SEQUENCE [LARGE SCALE GENOMIC DNA]</scope>
    <source>
        <strain evidence="8 9">HS1857</strain>
    </source>
</reference>
<dbReference type="PANTHER" id="PTHR45663:SF11">
    <property type="entry name" value="GEO12009P1"/>
    <property type="match status" value="1"/>
</dbReference>
<keyword evidence="5" id="KW-0676">Redox-active center</keyword>
<keyword evidence="8" id="KW-0560">Oxidoreductase</keyword>
<evidence type="ECO:0000256" key="2">
    <source>
        <dbReference type="ARBA" id="ARBA00022448"/>
    </source>
</evidence>
<evidence type="ECO:0000256" key="1">
    <source>
        <dbReference type="ARBA" id="ARBA00008987"/>
    </source>
</evidence>
<dbReference type="Proteomes" id="UP000217944">
    <property type="component" value="Unassembled WGS sequence"/>
</dbReference>
<name>A0A292YDB0_9BACT</name>
<dbReference type="SUPFAM" id="SSF52833">
    <property type="entry name" value="Thioredoxin-like"/>
    <property type="match status" value="1"/>
</dbReference>
<keyword evidence="4" id="KW-1015">Disulfide bond</keyword>
<dbReference type="Gene3D" id="2.30.30.380">
    <property type="entry name" value="Zn-finger domain of Sec23/24"/>
    <property type="match status" value="1"/>
</dbReference>
<evidence type="ECO:0000256" key="3">
    <source>
        <dbReference type="ARBA" id="ARBA00022982"/>
    </source>
</evidence>
<dbReference type="PROSITE" id="PS51352">
    <property type="entry name" value="THIOREDOXIN_2"/>
    <property type="match status" value="1"/>
</dbReference>
<evidence type="ECO:0000313" key="9">
    <source>
        <dbReference type="Proteomes" id="UP000217944"/>
    </source>
</evidence>
<evidence type="ECO:0000256" key="4">
    <source>
        <dbReference type="ARBA" id="ARBA00023157"/>
    </source>
</evidence>
<evidence type="ECO:0000313" key="8">
    <source>
        <dbReference type="EMBL" id="GAX87393.1"/>
    </source>
</evidence>
<dbReference type="FunFam" id="3.40.30.10:FF:000001">
    <property type="entry name" value="Thioredoxin"/>
    <property type="match status" value="1"/>
</dbReference>
<gene>
    <name evidence="8" type="ORF">LNAT_P0688</name>
</gene>
<proteinExistence type="inferred from homology"/>
<dbReference type="AlphaFoldDB" id="A0A292YDB0"/>
<dbReference type="PROSITE" id="PS00194">
    <property type="entry name" value="THIOREDOXIN_1"/>
    <property type="match status" value="1"/>
</dbReference>
<dbReference type="InterPro" id="IPR017937">
    <property type="entry name" value="Thioredoxin_CS"/>
</dbReference>
<comment type="caution">
    <text evidence="8">The sequence shown here is derived from an EMBL/GenBank/DDBJ whole genome shotgun (WGS) entry which is preliminary data.</text>
</comment>
<keyword evidence="2" id="KW-0813">Transport</keyword>
<feature type="domain" description="Thioredoxin" evidence="7">
    <location>
        <begin position="11"/>
        <end position="145"/>
    </location>
</feature>
<dbReference type="OrthoDB" id="9790390at2"/>
<evidence type="ECO:0000256" key="5">
    <source>
        <dbReference type="ARBA" id="ARBA00023284"/>
    </source>
</evidence>
<dbReference type="InterPro" id="IPR036249">
    <property type="entry name" value="Thioredoxin-like_sf"/>
</dbReference>
<dbReference type="RefSeq" id="WP_096258532.1">
    <property type="nucleotide sequence ID" value="NZ_BDME01000001.1"/>
</dbReference>
<dbReference type="Pfam" id="PF00085">
    <property type="entry name" value="Thioredoxin"/>
    <property type="match status" value="1"/>
</dbReference>
<keyword evidence="3" id="KW-0249">Electron transport</keyword>
<dbReference type="EMBL" id="BDME01000001">
    <property type="protein sequence ID" value="GAX87393.1"/>
    <property type="molecule type" value="Genomic_DNA"/>
</dbReference>
<evidence type="ECO:0000256" key="6">
    <source>
        <dbReference type="NCBIfam" id="TIGR01068"/>
    </source>
</evidence>
<accession>A0A292YDB0</accession>
<dbReference type="InterPro" id="IPR013766">
    <property type="entry name" value="Thioredoxin_domain"/>
</dbReference>
<dbReference type="NCBIfam" id="NF008229">
    <property type="entry name" value="PRK10996.1"/>
    <property type="match status" value="1"/>
</dbReference>
<dbReference type="PRINTS" id="PR00421">
    <property type="entry name" value="THIOREDOXIN"/>
</dbReference>
<dbReference type="CDD" id="cd02947">
    <property type="entry name" value="TRX_family"/>
    <property type="match status" value="1"/>
</dbReference>
<comment type="similarity">
    <text evidence="1">Belongs to the thioredoxin family.</text>
</comment>
<dbReference type="GO" id="GO:0005737">
    <property type="term" value="C:cytoplasm"/>
    <property type="evidence" value="ECO:0007669"/>
    <property type="project" value="TreeGrafter"/>
</dbReference>
<protein>
    <recommendedName>
        <fullName evidence="6">Thioredoxin</fullName>
    </recommendedName>
</protein>
<dbReference type="NCBIfam" id="TIGR01068">
    <property type="entry name" value="thioredoxin"/>
    <property type="match status" value="1"/>
</dbReference>
<keyword evidence="9" id="KW-1185">Reference proteome</keyword>
<dbReference type="InterPro" id="IPR005746">
    <property type="entry name" value="Thioredoxin"/>
</dbReference>
<dbReference type="GO" id="GO:0015035">
    <property type="term" value="F:protein-disulfide reductase activity"/>
    <property type="evidence" value="ECO:0007669"/>
    <property type="project" value="UniProtKB-UniRule"/>
</dbReference>
<organism evidence="8 9">
    <name type="scientific">Lebetimonas natsushimae</name>
    <dbReference type="NCBI Taxonomy" id="1936991"/>
    <lineage>
        <taxon>Bacteria</taxon>
        <taxon>Pseudomonadati</taxon>
        <taxon>Campylobacterota</taxon>
        <taxon>Epsilonproteobacteria</taxon>
        <taxon>Nautiliales</taxon>
        <taxon>Nautiliaceae</taxon>
        <taxon>Lebetimonas</taxon>
    </lineage>
</organism>
<evidence type="ECO:0000259" key="7">
    <source>
        <dbReference type="PROSITE" id="PS51352"/>
    </source>
</evidence>